<dbReference type="STRING" id="1384049.CD29_01510"/>
<dbReference type="EMBL" id="JPVN01000001">
    <property type="protein sequence ID" value="KGR80589.1"/>
    <property type="molecule type" value="Genomic_DNA"/>
</dbReference>
<protein>
    <submittedName>
        <fullName evidence="4">Uncharacterized protein</fullName>
    </submittedName>
</protein>
<keyword evidence="5" id="KW-1185">Reference proteome</keyword>
<evidence type="ECO:0000259" key="3">
    <source>
        <dbReference type="Pfam" id="PF22746"/>
    </source>
</evidence>
<feature type="region of interest" description="Disordered" evidence="1">
    <location>
        <begin position="31"/>
        <end position="64"/>
    </location>
</feature>
<proteinExistence type="predicted"/>
<comment type="caution">
    <text evidence="4">The sequence shown here is derived from an EMBL/GenBank/DDBJ whole genome shotgun (WGS) entry which is preliminary data.</text>
</comment>
<gene>
    <name evidence="4" type="ORF">CD29_01510</name>
</gene>
<dbReference type="AlphaFoldDB" id="A0A0A3I788"/>
<feature type="domain" description="YvlB/LiaX N-terminal" evidence="3">
    <location>
        <begin position="3"/>
        <end position="34"/>
    </location>
</feature>
<dbReference type="InterPro" id="IPR053959">
    <property type="entry name" value="YvlB/LiaX_N"/>
</dbReference>
<dbReference type="InterPro" id="IPR025164">
    <property type="entry name" value="Toastrack_DUF4097"/>
</dbReference>
<dbReference type="RefSeq" id="WP_036182041.1">
    <property type="nucleotide sequence ID" value="NZ_AVDA01000001.1"/>
</dbReference>
<reference evidence="4 5" key="1">
    <citation type="submission" date="2014-02" db="EMBL/GenBank/DDBJ databases">
        <title>Draft genome sequence of Lysinibacillus manganicus DSM 26584T.</title>
        <authorList>
            <person name="Zhang F."/>
            <person name="Wang G."/>
            <person name="Zhang L."/>
        </authorList>
    </citation>
    <scope>NUCLEOTIDE SEQUENCE [LARGE SCALE GENOMIC DNA]</scope>
    <source>
        <strain evidence="4 5">DSM 26584</strain>
    </source>
</reference>
<feature type="compositionally biased region" description="Basic and acidic residues" evidence="1">
    <location>
        <begin position="50"/>
        <end position="64"/>
    </location>
</feature>
<dbReference type="Proteomes" id="UP000030416">
    <property type="component" value="Unassembled WGS sequence"/>
</dbReference>
<accession>A0A0A3I788</accession>
<dbReference type="Pfam" id="PF22746">
    <property type="entry name" value="SHOCT-like_DUF2089-C"/>
    <property type="match status" value="1"/>
</dbReference>
<evidence type="ECO:0000313" key="5">
    <source>
        <dbReference type="Proteomes" id="UP000030416"/>
    </source>
</evidence>
<evidence type="ECO:0000259" key="2">
    <source>
        <dbReference type="Pfam" id="PF13349"/>
    </source>
</evidence>
<feature type="domain" description="DUF4097" evidence="2">
    <location>
        <begin position="147"/>
        <end position="364"/>
    </location>
</feature>
<dbReference type="eggNOG" id="COG3595">
    <property type="taxonomic scope" value="Bacteria"/>
</dbReference>
<dbReference type="OrthoDB" id="2240743at2"/>
<evidence type="ECO:0000256" key="1">
    <source>
        <dbReference type="SAM" id="MobiDB-lite"/>
    </source>
</evidence>
<name>A0A0A3I788_9BACL</name>
<sequence length="407" mass="45454">MENERKRILNLVENGTISAEEAIVLLEALSKEKESTQGKPVPVPSAVSNQEKESDQPKFEKYNKEHKSKHNFEEMFSNMFNNKESNKKMNEFINDLKQDLSQFSSKMMDLVNTTFTKVKDFDFEFPFGEKVEFSNTYEFNSDEVRGIEVDLPTGKIDVVKSETDQVIVETNVKAALVNNDEAKTKEDFEQQFISLKEGKLDISTPSKMSQVTIRLALPEKHYDLVMFRLLNGGVTVSQLDTKLLKIKTYNGAVKLDHIKFETATINGGNGAIDLRNVTGDDIEAETVNGRIYIDGNLQEVEAESVNGAVVVTTTSEAPRKIKANTVAGSVEIYVPRNVSIDGQVSTNFGKSDIGLTDVTHRSEEDQFLSKTLSFGKIVEGAPTLKLLGESRTGSIIVRYTVQSDHKE</sequence>
<evidence type="ECO:0000313" key="4">
    <source>
        <dbReference type="EMBL" id="KGR80589.1"/>
    </source>
</evidence>
<organism evidence="4 5">
    <name type="scientific">Ureibacillus manganicus DSM 26584</name>
    <dbReference type="NCBI Taxonomy" id="1384049"/>
    <lineage>
        <taxon>Bacteria</taxon>
        <taxon>Bacillati</taxon>
        <taxon>Bacillota</taxon>
        <taxon>Bacilli</taxon>
        <taxon>Bacillales</taxon>
        <taxon>Caryophanaceae</taxon>
        <taxon>Ureibacillus</taxon>
    </lineage>
</organism>
<dbReference type="Pfam" id="PF13349">
    <property type="entry name" value="DUF4097"/>
    <property type="match status" value="1"/>
</dbReference>